<dbReference type="PRINTS" id="PR01021">
    <property type="entry name" value="OMPADOMAIN"/>
</dbReference>
<dbReference type="InterPro" id="IPR050330">
    <property type="entry name" value="Bact_OuterMem_StrucFunc"/>
</dbReference>
<organism evidence="7 8">
    <name type="scientific">Dyella tabacisoli</name>
    <dbReference type="NCBI Taxonomy" id="2282381"/>
    <lineage>
        <taxon>Bacteria</taxon>
        <taxon>Pseudomonadati</taxon>
        <taxon>Pseudomonadota</taxon>
        <taxon>Gammaproteobacteria</taxon>
        <taxon>Lysobacterales</taxon>
        <taxon>Rhodanobacteraceae</taxon>
        <taxon>Dyella</taxon>
    </lineage>
</organism>
<evidence type="ECO:0000313" key="7">
    <source>
        <dbReference type="EMBL" id="RDD80030.1"/>
    </source>
</evidence>
<dbReference type="AlphaFoldDB" id="A0A369UKB0"/>
<evidence type="ECO:0000259" key="6">
    <source>
        <dbReference type="PROSITE" id="PS51123"/>
    </source>
</evidence>
<feature type="domain" description="OmpA-like" evidence="6">
    <location>
        <begin position="162"/>
        <end position="287"/>
    </location>
</feature>
<dbReference type="Gene3D" id="3.30.1330.60">
    <property type="entry name" value="OmpA-like domain"/>
    <property type="match status" value="1"/>
</dbReference>
<dbReference type="PROSITE" id="PS51123">
    <property type="entry name" value="OMPA_2"/>
    <property type="match status" value="1"/>
</dbReference>
<dbReference type="Pfam" id="PF04355">
    <property type="entry name" value="BamE"/>
    <property type="match status" value="1"/>
</dbReference>
<dbReference type="GO" id="GO:0009279">
    <property type="term" value="C:cell outer membrane"/>
    <property type="evidence" value="ECO:0007669"/>
    <property type="project" value="UniProtKB-SubCell"/>
</dbReference>
<keyword evidence="4" id="KW-0998">Cell outer membrane</keyword>
<name>A0A369UKB0_9GAMM</name>
<keyword evidence="2" id="KW-0732">Signal</keyword>
<dbReference type="Pfam" id="PF00691">
    <property type="entry name" value="OmpA"/>
    <property type="match status" value="1"/>
</dbReference>
<dbReference type="InterPro" id="IPR007450">
    <property type="entry name" value="BamE_dom"/>
</dbReference>
<evidence type="ECO:0000256" key="5">
    <source>
        <dbReference type="PROSITE-ProRule" id="PRU00473"/>
    </source>
</evidence>
<reference evidence="7 8" key="1">
    <citation type="submission" date="2018-07" db="EMBL/GenBank/DDBJ databases">
        <title>Dyella tabacisoli L4-6T, whole genome shotgun sequence.</title>
        <authorList>
            <person name="Zhou X.-K."/>
            <person name="Li W.-J."/>
            <person name="Duan Y.-Q."/>
        </authorList>
    </citation>
    <scope>NUCLEOTIDE SEQUENCE [LARGE SCALE GENOMIC DNA]</scope>
    <source>
        <strain evidence="7 8">L4-6</strain>
    </source>
</reference>
<dbReference type="InterPro" id="IPR036737">
    <property type="entry name" value="OmpA-like_sf"/>
</dbReference>
<dbReference type="PANTHER" id="PTHR30329:SF21">
    <property type="entry name" value="LIPOPROTEIN YIAD-RELATED"/>
    <property type="match status" value="1"/>
</dbReference>
<comment type="subcellular location">
    <subcellularLocation>
        <location evidence="1">Cell outer membrane</location>
    </subcellularLocation>
</comment>
<gene>
    <name evidence="7" type="ORF">DVJ77_19350</name>
</gene>
<accession>A0A369UKB0</accession>
<protein>
    <submittedName>
        <fullName evidence="7">Outer membrane protein assembly factor BamE</fullName>
    </submittedName>
</protein>
<evidence type="ECO:0000256" key="3">
    <source>
        <dbReference type="ARBA" id="ARBA00023136"/>
    </source>
</evidence>
<proteinExistence type="predicted"/>
<dbReference type="EMBL" id="QQAH01000022">
    <property type="protein sequence ID" value="RDD80030.1"/>
    <property type="molecule type" value="Genomic_DNA"/>
</dbReference>
<dbReference type="InterPro" id="IPR006664">
    <property type="entry name" value="OMP_bac"/>
</dbReference>
<evidence type="ECO:0000256" key="1">
    <source>
        <dbReference type="ARBA" id="ARBA00004442"/>
    </source>
</evidence>
<dbReference type="InterPro" id="IPR006665">
    <property type="entry name" value="OmpA-like"/>
</dbReference>
<keyword evidence="8" id="KW-1185">Reference proteome</keyword>
<dbReference type="SUPFAM" id="SSF103088">
    <property type="entry name" value="OmpA-like"/>
    <property type="match status" value="1"/>
</dbReference>
<dbReference type="CDD" id="cd07185">
    <property type="entry name" value="OmpA_C-like"/>
    <property type="match status" value="1"/>
</dbReference>
<dbReference type="Gene3D" id="3.30.1450.10">
    <property type="match status" value="1"/>
</dbReference>
<dbReference type="Proteomes" id="UP000253782">
    <property type="component" value="Unassembled WGS sequence"/>
</dbReference>
<sequence>MVIAGMSIPIQGVQFMRTHFKGIIAASISLVLAACGNVSHDVTKDGHSAGELVWPAPDSVTPMHKGGTFPSLVNLRQVRAALNKQQLSDLIGYPHFSEGVWGVHEWNYVFNFRKPGTDEVTVCEYKVLFDDAGLARSFYWKPESCAALLDEAKPVTPPAEVSTAVPRVLSADALFAFDKAELSLAGRTALDALAVELRGHGEKLRAVNIAGYTDRLGSDAYNHDLSLRRAHAVKAYLEEQGVPGERISAEGFGAGDPVKNCPDSARAQLIACLAPNRRVEVRIDSAK</sequence>
<evidence type="ECO:0000313" key="8">
    <source>
        <dbReference type="Proteomes" id="UP000253782"/>
    </source>
</evidence>
<comment type="caution">
    <text evidence="7">The sequence shown here is derived from an EMBL/GenBank/DDBJ whole genome shotgun (WGS) entry which is preliminary data.</text>
</comment>
<evidence type="ECO:0000256" key="2">
    <source>
        <dbReference type="ARBA" id="ARBA00022729"/>
    </source>
</evidence>
<keyword evidence="3 5" id="KW-0472">Membrane</keyword>
<evidence type="ECO:0000256" key="4">
    <source>
        <dbReference type="ARBA" id="ARBA00023237"/>
    </source>
</evidence>
<dbReference type="InterPro" id="IPR037873">
    <property type="entry name" value="BamE-like"/>
</dbReference>
<dbReference type="PANTHER" id="PTHR30329">
    <property type="entry name" value="STATOR ELEMENT OF FLAGELLAR MOTOR COMPLEX"/>
    <property type="match status" value="1"/>
</dbReference>